<protein>
    <submittedName>
        <fullName evidence="2">MaoC family dehydratase</fullName>
    </submittedName>
</protein>
<organism evidence="2 3">
    <name type="scientific">Nocardia flavorosea</name>
    <dbReference type="NCBI Taxonomy" id="53429"/>
    <lineage>
        <taxon>Bacteria</taxon>
        <taxon>Bacillati</taxon>
        <taxon>Actinomycetota</taxon>
        <taxon>Actinomycetes</taxon>
        <taxon>Mycobacteriales</taxon>
        <taxon>Nocardiaceae</taxon>
        <taxon>Nocardia</taxon>
    </lineage>
</organism>
<dbReference type="Proteomes" id="UP000570678">
    <property type="component" value="Unassembled WGS sequence"/>
</dbReference>
<reference evidence="2 3" key="1">
    <citation type="submission" date="2020-04" db="EMBL/GenBank/DDBJ databases">
        <title>MicrobeNet Type strains.</title>
        <authorList>
            <person name="Nicholson A.C."/>
        </authorList>
    </citation>
    <scope>NUCLEOTIDE SEQUENCE [LARGE SCALE GENOMIC DNA]</scope>
    <source>
        <strain evidence="2 3">JCM 3332</strain>
    </source>
</reference>
<keyword evidence="3" id="KW-1185">Reference proteome</keyword>
<evidence type="ECO:0000313" key="2">
    <source>
        <dbReference type="EMBL" id="NKY58956.1"/>
    </source>
</evidence>
<dbReference type="SUPFAM" id="SSF54637">
    <property type="entry name" value="Thioesterase/thiol ester dehydrase-isomerase"/>
    <property type="match status" value="1"/>
</dbReference>
<sequence>MTVERFPVEAGHVLMFRRAVGHRDTERGADTSADLPVPPTFVQAAVQFDPEYVLRPAPGRTWHGSADDPGFIPSGVDGLHAEQHYEFHQPVRVGMVLHTTEREGRTWQKSGRSGTLHFSEQIVDYIDDSGTLIVTATSVGVRREPAAEVPR</sequence>
<evidence type="ECO:0000313" key="3">
    <source>
        <dbReference type="Proteomes" id="UP000570678"/>
    </source>
</evidence>
<name>A0A846YH39_9NOCA</name>
<dbReference type="InterPro" id="IPR029069">
    <property type="entry name" value="HotDog_dom_sf"/>
</dbReference>
<dbReference type="InterPro" id="IPR039569">
    <property type="entry name" value="FAS1-like_DH_region"/>
</dbReference>
<comment type="caution">
    <text evidence="2">The sequence shown here is derived from an EMBL/GenBank/DDBJ whole genome shotgun (WGS) entry which is preliminary data.</text>
</comment>
<dbReference type="RefSeq" id="WP_063916095.1">
    <property type="nucleotide sequence ID" value="NZ_JAAXOT010000012.1"/>
</dbReference>
<dbReference type="AlphaFoldDB" id="A0A846YH39"/>
<dbReference type="Gene3D" id="3.10.129.10">
    <property type="entry name" value="Hotdog Thioesterase"/>
    <property type="match status" value="1"/>
</dbReference>
<gene>
    <name evidence="2" type="ORF">HGA15_22960</name>
</gene>
<evidence type="ECO:0000259" key="1">
    <source>
        <dbReference type="Pfam" id="PF13452"/>
    </source>
</evidence>
<dbReference type="EMBL" id="JAAXOT010000012">
    <property type="protein sequence ID" value="NKY58956.1"/>
    <property type="molecule type" value="Genomic_DNA"/>
</dbReference>
<proteinExistence type="predicted"/>
<dbReference type="Pfam" id="PF13452">
    <property type="entry name" value="FAS1_DH_region"/>
    <property type="match status" value="1"/>
</dbReference>
<feature type="domain" description="FAS1-like dehydratase" evidence="1">
    <location>
        <begin position="3"/>
        <end position="135"/>
    </location>
</feature>
<accession>A0A846YH39</accession>